<dbReference type="InterPro" id="IPR023346">
    <property type="entry name" value="Lysozyme-like_dom_sf"/>
</dbReference>
<feature type="region of interest" description="Disordered" evidence="4">
    <location>
        <begin position="361"/>
        <end position="417"/>
    </location>
</feature>
<evidence type="ECO:0000256" key="3">
    <source>
        <dbReference type="ARBA" id="ARBA00022801"/>
    </source>
</evidence>
<dbReference type="Gene3D" id="2.20.230.10">
    <property type="entry name" value="Resuscitation-promoting factor rpfb"/>
    <property type="match status" value="1"/>
</dbReference>
<evidence type="ECO:0000313" key="8">
    <source>
        <dbReference type="Proteomes" id="UP000265614"/>
    </source>
</evidence>
<dbReference type="EMBL" id="QZEZ01000001">
    <property type="protein sequence ID" value="RJK97854.1"/>
    <property type="molecule type" value="Genomic_DNA"/>
</dbReference>
<dbReference type="GO" id="GO:0016787">
    <property type="term" value="F:hydrolase activity"/>
    <property type="evidence" value="ECO:0007669"/>
    <property type="project" value="UniProtKB-KW"/>
</dbReference>
<evidence type="ECO:0000256" key="5">
    <source>
        <dbReference type="SAM" id="Phobius"/>
    </source>
</evidence>
<evidence type="ECO:0000313" key="7">
    <source>
        <dbReference type="EMBL" id="RJK97854.1"/>
    </source>
</evidence>
<evidence type="ECO:0000256" key="1">
    <source>
        <dbReference type="ARBA" id="ARBA00010830"/>
    </source>
</evidence>
<dbReference type="SMART" id="SM01208">
    <property type="entry name" value="G5"/>
    <property type="match status" value="1"/>
</dbReference>
<dbReference type="Pfam" id="PF06737">
    <property type="entry name" value="Transglycosylas"/>
    <property type="match status" value="1"/>
</dbReference>
<dbReference type="InterPro" id="IPR007137">
    <property type="entry name" value="DUF348"/>
</dbReference>
<dbReference type="Proteomes" id="UP000265614">
    <property type="component" value="Unassembled WGS sequence"/>
</dbReference>
<dbReference type="Pfam" id="PF07501">
    <property type="entry name" value="G5"/>
    <property type="match status" value="1"/>
</dbReference>
<dbReference type="Gene3D" id="1.10.530.10">
    <property type="match status" value="1"/>
</dbReference>
<feature type="transmembrane region" description="Helical" evidence="5">
    <location>
        <begin position="98"/>
        <end position="120"/>
    </location>
</feature>
<dbReference type="InterPro" id="IPR011098">
    <property type="entry name" value="G5_dom"/>
</dbReference>
<keyword evidence="2" id="KW-0732">Signal</keyword>
<evidence type="ECO:0000259" key="6">
    <source>
        <dbReference type="PROSITE" id="PS51109"/>
    </source>
</evidence>
<dbReference type="SUPFAM" id="SSF53955">
    <property type="entry name" value="Lysozyme-like"/>
    <property type="match status" value="1"/>
</dbReference>
<evidence type="ECO:0000256" key="2">
    <source>
        <dbReference type="ARBA" id="ARBA00022729"/>
    </source>
</evidence>
<proteinExistence type="inferred from homology"/>
<protein>
    <submittedName>
        <fullName evidence="7">Resuscitation-promoting factor</fullName>
    </submittedName>
</protein>
<reference evidence="7 8" key="1">
    <citation type="submission" date="2018-09" db="EMBL/GenBank/DDBJ databases">
        <title>YIM 75000 draft genome.</title>
        <authorList>
            <person name="Tang S."/>
            <person name="Feng Y."/>
        </authorList>
    </citation>
    <scope>NUCLEOTIDE SEQUENCE [LARGE SCALE GENOMIC DNA]</scope>
    <source>
        <strain evidence="7 8">YIM 75000</strain>
    </source>
</reference>
<organism evidence="7 8">
    <name type="scientific">Vallicoccus soli</name>
    <dbReference type="NCBI Taxonomy" id="2339232"/>
    <lineage>
        <taxon>Bacteria</taxon>
        <taxon>Bacillati</taxon>
        <taxon>Actinomycetota</taxon>
        <taxon>Actinomycetes</taxon>
        <taxon>Motilibacterales</taxon>
        <taxon>Vallicoccaceae</taxon>
        <taxon>Vallicoccus</taxon>
    </lineage>
</organism>
<dbReference type="OrthoDB" id="1404170at2"/>
<feature type="region of interest" description="Disordered" evidence="4">
    <location>
        <begin position="1"/>
        <end position="94"/>
    </location>
</feature>
<feature type="domain" description="G5" evidence="6">
    <location>
        <begin position="289"/>
        <end position="368"/>
    </location>
</feature>
<feature type="compositionally biased region" description="Basic and acidic residues" evidence="4">
    <location>
        <begin position="35"/>
        <end position="44"/>
    </location>
</feature>
<feature type="compositionally biased region" description="Gly residues" evidence="4">
    <location>
        <begin position="396"/>
        <end position="405"/>
    </location>
</feature>
<dbReference type="Pfam" id="PF03990">
    <property type="entry name" value="DUF348"/>
    <property type="match status" value="3"/>
</dbReference>
<keyword evidence="5" id="KW-0472">Membrane</keyword>
<evidence type="ECO:0000256" key="4">
    <source>
        <dbReference type="SAM" id="MobiDB-lite"/>
    </source>
</evidence>
<dbReference type="CDD" id="cd13925">
    <property type="entry name" value="RPF"/>
    <property type="match status" value="1"/>
</dbReference>
<sequence length="493" mass="52371">MPTTPPRDGKGWRRALPGPWWGAAGVRTVPWSVPTERRASRRCDAAPPGPPPKQAGVGEGPGLLVARRPRRARSDGARRPAPVPGTSQHRSTVRRRPAVLAFQAAVLTTLVGGTTAFVTLDKTVTLSVDGQEREVRSFARTVEGVLDREGIEVGPHDVVSPAPGSDLKDGQRVSVRYGRLLTLTVDGEQKRLWTTADDVDEALDQLGVRAEGAFVSVSRDAAINREGLALQLRTSKRVNVLADGRERPFTTNRPTVAHVLRDAGVRLGEHDRVTPALGTAPVAGTTITVERVALRKVVERFELDAGTDRRETDELYEGETRVESEGRDGERVVVLRELLVDGEVRDRARLQDRVSAPVDRVVLVGTKERPAPEPEPEPASSGSGGSSGSDDDEGSSGSGGSGSSGGSDEDYTPPSSGGLDWAALAACESGGDPDIVSSNGLYHGLYQFSVSTWRSVGGSGLPSQASPAEQTMRAQMLYDAAGPGQWPVCGSRL</sequence>
<keyword evidence="5" id="KW-1133">Transmembrane helix</keyword>
<keyword evidence="5" id="KW-0812">Transmembrane</keyword>
<accession>A0A3A3Z363</accession>
<keyword evidence="8" id="KW-1185">Reference proteome</keyword>
<name>A0A3A3Z363_9ACTN</name>
<comment type="caution">
    <text evidence="7">The sequence shown here is derived from an EMBL/GenBank/DDBJ whole genome shotgun (WGS) entry which is preliminary data.</text>
</comment>
<dbReference type="InterPro" id="IPR010618">
    <property type="entry name" value="RPF"/>
</dbReference>
<keyword evidence="3" id="KW-0378">Hydrolase</keyword>
<comment type="similarity">
    <text evidence="1">Belongs to the transglycosylase family. Rpf subfamily.</text>
</comment>
<gene>
    <name evidence="7" type="ORF">D5H78_02455</name>
</gene>
<dbReference type="PROSITE" id="PS51109">
    <property type="entry name" value="G5"/>
    <property type="match status" value="1"/>
</dbReference>
<dbReference type="AlphaFoldDB" id="A0A3A3Z363"/>